<dbReference type="SUPFAM" id="SSF46894">
    <property type="entry name" value="C-terminal effector domain of the bipartite response regulators"/>
    <property type="match status" value="1"/>
</dbReference>
<dbReference type="PANTHER" id="PTHR48111:SF6">
    <property type="entry name" value="TRANSCRIPTIONAL REGULATORY PROTEIN CREB"/>
    <property type="match status" value="1"/>
</dbReference>
<evidence type="ECO:0000313" key="7">
    <source>
        <dbReference type="Proteomes" id="UP000295443"/>
    </source>
</evidence>
<dbReference type="CDD" id="cd00383">
    <property type="entry name" value="trans_reg_C"/>
    <property type="match status" value="1"/>
</dbReference>
<accession>A0A4R1B8E3</accession>
<dbReference type="InterPro" id="IPR001789">
    <property type="entry name" value="Sig_transdc_resp-reg_receiver"/>
</dbReference>
<dbReference type="InterPro" id="IPR036388">
    <property type="entry name" value="WH-like_DNA-bd_sf"/>
</dbReference>
<dbReference type="GO" id="GO:0032993">
    <property type="term" value="C:protein-DNA complex"/>
    <property type="evidence" value="ECO:0007669"/>
    <property type="project" value="TreeGrafter"/>
</dbReference>
<keyword evidence="1 3" id="KW-0238">DNA-binding</keyword>
<organism evidence="6 7">
    <name type="scientific">Parasulfuritortus cantonensis</name>
    <dbReference type="NCBI Taxonomy" id="2528202"/>
    <lineage>
        <taxon>Bacteria</taxon>
        <taxon>Pseudomonadati</taxon>
        <taxon>Pseudomonadota</taxon>
        <taxon>Betaproteobacteria</taxon>
        <taxon>Nitrosomonadales</taxon>
        <taxon>Thiobacillaceae</taxon>
        <taxon>Parasulfuritortus</taxon>
    </lineage>
</organism>
<feature type="modified residue" description="4-aspartylphosphate" evidence="2">
    <location>
        <position position="55"/>
    </location>
</feature>
<sequence>MPVTAAILLVEDDRPIAENVILALAREGLACRHVSLASDGLAQLRAGGFDLAILDVGLPDGNGFDLCRAVRAFSDVPVIFLTARADEIDRIVGLEIGADDYVAKPFSPRELAARVKAILRRGRAAAAPAGPAPAGLVEVDEERARITCRGRPLDLSRAEYLMLKAMAARPEKVFSRAELMDAAGLAEASLERAVDTHIKALRAKLAACAPDAEPIRTHRGLGYSLARSP</sequence>
<dbReference type="EMBL" id="SJZB01000045">
    <property type="protein sequence ID" value="TCJ12219.1"/>
    <property type="molecule type" value="Genomic_DNA"/>
</dbReference>
<dbReference type="InterPro" id="IPR016032">
    <property type="entry name" value="Sig_transdc_resp-reg_C-effctor"/>
</dbReference>
<dbReference type="PANTHER" id="PTHR48111">
    <property type="entry name" value="REGULATOR OF RPOS"/>
    <property type="match status" value="1"/>
</dbReference>
<dbReference type="AlphaFoldDB" id="A0A4R1B8E3"/>
<evidence type="ECO:0000256" key="1">
    <source>
        <dbReference type="ARBA" id="ARBA00023125"/>
    </source>
</evidence>
<dbReference type="GO" id="GO:0000976">
    <property type="term" value="F:transcription cis-regulatory region binding"/>
    <property type="evidence" value="ECO:0007669"/>
    <property type="project" value="TreeGrafter"/>
</dbReference>
<proteinExistence type="predicted"/>
<dbReference type="Proteomes" id="UP000295443">
    <property type="component" value="Unassembled WGS sequence"/>
</dbReference>
<dbReference type="GO" id="GO:0005829">
    <property type="term" value="C:cytosol"/>
    <property type="evidence" value="ECO:0007669"/>
    <property type="project" value="TreeGrafter"/>
</dbReference>
<dbReference type="Gene3D" id="6.10.250.690">
    <property type="match status" value="1"/>
</dbReference>
<dbReference type="Gene3D" id="1.10.10.10">
    <property type="entry name" value="Winged helix-like DNA-binding domain superfamily/Winged helix DNA-binding domain"/>
    <property type="match status" value="1"/>
</dbReference>
<gene>
    <name evidence="6" type="primary">creB</name>
    <name evidence="6" type="ORF">EZJ19_12800</name>
</gene>
<keyword evidence="2" id="KW-0597">Phosphoprotein</keyword>
<dbReference type="SUPFAM" id="SSF52172">
    <property type="entry name" value="CheY-like"/>
    <property type="match status" value="1"/>
</dbReference>
<feature type="domain" description="Response regulatory" evidence="4">
    <location>
        <begin position="6"/>
        <end position="119"/>
    </location>
</feature>
<dbReference type="InterPro" id="IPR011006">
    <property type="entry name" value="CheY-like_superfamily"/>
</dbReference>
<dbReference type="OrthoDB" id="8544854at2"/>
<dbReference type="RefSeq" id="WP_131448188.1">
    <property type="nucleotide sequence ID" value="NZ_SJZB01000045.1"/>
</dbReference>
<evidence type="ECO:0000313" key="6">
    <source>
        <dbReference type="EMBL" id="TCJ12219.1"/>
    </source>
</evidence>
<dbReference type="PROSITE" id="PS51755">
    <property type="entry name" value="OMPR_PHOB"/>
    <property type="match status" value="1"/>
</dbReference>
<protein>
    <submittedName>
        <fullName evidence="6">Two-component system response regulator CreB</fullName>
    </submittedName>
</protein>
<evidence type="ECO:0000259" key="5">
    <source>
        <dbReference type="PROSITE" id="PS51755"/>
    </source>
</evidence>
<dbReference type="GO" id="GO:0000156">
    <property type="term" value="F:phosphorelay response regulator activity"/>
    <property type="evidence" value="ECO:0007669"/>
    <property type="project" value="TreeGrafter"/>
</dbReference>
<dbReference type="Pfam" id="PF00072">
    <property type="entry name" value="Response_reg"/>
    <property type="match status" value="1"/>
</dbReference>
<dbReference type="SMART" id="SM00448">
    <property type="entry name" value="REC"/>
    <property type="match status" value="1"/>
</dbReference>
<dbReference type="InterPro" id="IPR039420">
    <property type="entry name" value="WalR-like"/>
</dbReference>
<evidence type="ECO:0000259" key="4">
    <source>
        <dbReference type="PROSITE" id="PS50110"/>
    </source>
</evidence>
<evidence type="ECO:0000256" key="3">
    <source>
        <dbReference type="PROSITE-ProRule" id="PRU01091"/>
    </source>
</evidence>
<dbReference type="Pfam" id="PF00486">
    <property type="entry name" value="Trans_reg_C"/>
    <property type="match status" value="1"/>
</dbReference>
<dbReference type="InterPro" id="IPR001867">
    <property type="entry name" value="OmpR/PhoB-type_DNA-bd"/>
</dbReference>
<comment type="caution">
    <text evidence="6">The sequence shown here is derived from an EMBL/GenBank/DDBJ whole genome shotgun (WGS) entry which is preliminary data.</text>
</comment>
<name>A0A4R1B8E3_9PROT</name>
<dbReference type="PROSITE" id="PS50110">
    <property type="entry name" value="RESPONSE_REGULATORY"/>
    <property type="match status" value="1"/>
</dbReference>
<feature type="domain" description="OmpR/PhoB-type" evidence="5">
    <location>
        <begin position="128"/>
        <end position="227"/>
    </location>
</feature>
<dbReference type="SMART" id="SM00862">
    <property type="entry name" value="Trans_reg_C"/>
    <property type="match status" value="1"/>
</dbReference>
<evidence type="ECO:0000256" key="2">
    <source>
        <dbReference type="PROSITE-ProRule" id="PRU00169"/>
    </source>
</evidence>
<dbReference type="Gene3D" id="3.40.50.2300">
    <property type="match status" value="1"/>
</dbReference>
<keyword evidence="7" id="KW-1185">Reference proteome</keyword>
<dbReference type="GO" id="GO:0006355">
    <property type="term" value="P:regulation of DNA-templated transcription"/>
    <property type="evidence" value="ECO:0007669"/>
    <property type="project" value="InterPro"/>
</dbReference>
<dbReference type="NCBIfam" id="NF008296">
    <property type="entry name" value="PRK11083.1"/>
    <property type="match status" value="1"/>
</dbReference>
<feature type="DNA-binding region" description="OmpR/PhoB-type" evidence="3">
    <location>
        <begin position="128"/>
        <end position="227"/>
    </location>
</feature>
<reference evidence="6 7" key="1">
    <citation type="submission" date="2019-03" db="EMBL/GenBank/DDBJ databases">
        <title>Genome sequence of Thiobacillaceae bacterium LSR1, a sulfur-oxidizing bacterium isolated from freshwater sediment.</title>
        <authorList>
            <person name="Li S."/>
        </authorList>
    </citation>
    <scope>NUCLEOTIDE SEQUENCE [LARGE SCALE GENOMIC DNA]</scope>
    <source>
        <strain evidence="6 7">LSR1</strain>
    </source>
</reference>